<dbReference type="Pfam" id="PF07617">
    <property type="entry name" value="DUF1579"/>
    <property type="match status" value="1"/>
</dbReference>
<dbReference type="Proteomes" id="UP000503004">
    <property type="component" value="Chromosome"/>
</dbReference>
<organism evidence="1 2">
    <name type="scientific">Methylococcus geothermalis</name>
    <dbReference type="NCBI Taxonomy" id="2681310"/>
    <lineage>
        <taxon>Bacteria</taxon>
        <taxon>Pseudomonadati</taxon>
        <taxon>Pseudomonadota</taxon>
        <taxon>Gammaproteobacteria</taxon>
        <taxon>Methylococcales</taxon>
        <taxon>Methylococcaceae</taxon>
        <taxon>Methylococcus</taxon>
    </lineage>
</organism>
<sequence length="160" mass="18113">MNIKMQSEHEWQENLVGEWVYEHECSMEPGKPPEKFKGSESIRSLGGLWVLAEGSGEMPGGGVANTVMTLGYDPKKKRYVGTWVGSMMTHLWVYDGYLDAEGKVLTLETEGPDCTEEGKLVRYKDVIEIKGSDHRVMTSHKLGADGKWHPFMTASYRRKR</sequence>
<name>A0A858Q906_9GAMM</name>
<evidence type="ECO:0000313" key="1">
    <source>
        <dbReference type="EMBL" id="QJD30281.1"/>
    </source>
</evidence>
<dbReference type="KEGG" id="metu:GNH96_10075"/>
<protein>
    <submittedName>
        <fullName evidence="1">DUF1579 domain-containing protein</fullName>
    </submittedName>
</protein>
<reference evidence="2" key="1">
    <citation type="submission" date="2019-12" db="EMBL/GenBank/DDBJ databases">
        <authorList>
            <person name="Awala S.I."/>
            <person name="Rhee S.K."/>
        </authorList>
    </citation>
    <scope>NUCLEOTIDE SEQUENCE [LARGE SCALE GENOMIC DNA]</scope>
    <source>
        <strain evidence="2">IM1</strain>
    </source>
</reference>
<dbReference type="InterPro" id="IPR011473">
    <property type="entry name" value="DUF1579"/>
</dbReference>
<dbReference type="EMBL" id="CP046565">
    <property type="protein sequence ID" value="QJD30281.1"/>
    <property type="molecule type" value="Genomic_DNA"/>
</dbReference>
<dbReference type="AlphaFoldDB" id="A0A858Q906"/>
<accession>A0A858Q906</accession>
<gene>
    <name evidence="1" type="ORF">GNH96_10075</name>
</gene>
<proteinExistence type="predicted"/>
<keyword evidence="2" id="KW-1185">Reference proteome</keyword>
<evidence type="ECO:0000313" key="2">
    <source>
        <dbReference type="Proteomes" id="UP000503004"/>
    </source>
</evidence>